<keyword evidence="3" id="KW-1185">Reference proteome</keyword>
<name>A0A562ZDL7_9BURK</name>
<dbReference type="EMBL" id="VOBQ01000037">
    <property type="protein sequence ID" value="TWO63326.1"/>
    <property type="molecule type" value="Genomic_DNA"/>
</dbReference>
<comment type="caution">
    <text evidence="2">The sequence shown here is derived from an EMBL/GenBank/DDBJ whole genome shotgun (WGS) entry which is preliminary data.</text>
</comment>
<dbReference type="Proteomes" id="UP000318199">
    <property type="component" value="Unassembled WGS sequence"/>
</dbReference>
<dbReference type="InterPro" id="IPR025421">
    <property type="entry name" value="DUF4148"/>
</dbReference>
<proteinExistence type="predicted"/>
<dbReference type="Pfam" id="PF13663">
    <property type="entry name" value="DUF4148"/>
    <property type="match status" value="1"/>
</dbReference>
<dbReference type="AlphaFoldDB" id="A0A562ZDL7"/>
<reference evidence="2 3" key="1">
    <citation type="submission" date="2019-07" db="EMBL/GenBank/DDBJ databases">
        <title>Caenimonas sedimenti sp. nov., isolated from activated sludge.</title>
        <authorList>
            <person name="Xu J."/>
        </authorList>
    </citation>
    <scope>NUCLEOTIDE SEQUENCE [LARGE SCALE GENOMIC DNA]</scope>
    <source>
        <strain evidence="2 3">HX-9-20</strain>
    </source>
</reference>
<gene>
    <name evidence="2" type="ORF">FN976_28575</name>
</gene>
<keyword evidence="1" id="KW-0732">Signal</keyword>
<dbReference type="OrthoDB" id="8811065at2"/>
<evidence type="ECO:0000313" key="3">
    <source>
        <dbReference type="Proteomes" id="UP000318199"/>
    </source>
</evidence>
<sequence>MKFRHVLFAVSLGAVASTSFATQLYHPSNAEEGVTFLPLHQAGGLTRDQVRTNVMGAQRDGTLSWISRGYPGTYPLVQGPRLSNSRDQVEAELRAWQKSPVTPDGMRFVPGEIGWVEAR</sequence>
<protein>
    <submittedName>
        <fullName evidence="2">DUF4148 domain-containing protein</fullName>
    </submittedName>
</protein>
<evidence type="ECO:0000256" key="1">
    <source>
        <dbReference type="SAM" id="SignalP"/>
    </source>
</evidence>
<feature type="signal peptide" evidence="1">
    <location>
        <begin position="1"/>
        <end position="21"/>
    </location>
</feature>
<dbReference type="RefSeq" id="WP_145897477.1">
    <property type="nucleotide sequence ID" value="NZ_VOBQ01000037.1"/>
</dbReference>
<feature type="chain" id="PRO_5022043191" evidence="1">
    <location>
        <begin position="22"/>
        <end position="119"/>
    </location>
</feature>
<evidence type="ECO:0000313" key="2">
    <source>
        <dbReference type="EMBL" id="TWO63326.1"/>
    </source>
</evidence>
<accession>A0A562ZDL7</accession>
<organism evidence="2 3">
    <name type="scientific">Caenimonas sedimenti</name>
    <dbReference type="NCBI Taxonomy" id="2596921"/>
    <lineage>
        <taxon>Bacteria</taxon>
        <taxon>Pseudomonadati</taxon>
        <taxon>Pseudomonadota</taxon>
        <taxon>Betaproteobacteria</taxon>
        <taxon>Burkholderiales</taxon>
        <taxon>Comamonadaceae</taxon>
        <taxon>Caenimonas</taxon>
    </lineage>
</organism>